<dbReference type="PROSITE" id="PS01180">
    <property type="entry name" value="CUB"/>
    <property type="match status" value="2"/>
</dbReference>
<keyword evidence="6" id="KW-0472">Membrane</keyword>
<name>A0A6G0TST2_APHGL</name>
<organism evidence="8 9">
    <name type="scientific">Aphis glycines</name>
    <name type="common">Soybean aphid</name>
    <dbReference type="NCBI Taxonomy" id="307491"/>
    <lineage>
        <taxon>Eukaryota</taxon>
        <taxon>Metazoa</taxon>
        <taxon>Ecdysozoa</taxon>
        <taxon>Arthropoda</taxon>
        <taxon>Hexapoda</taxon>
        <taxon>Insecta</taxon>
        <taxon>Pterygota</taxon>
        <taxon>Neoptera</taxon>
        <taxon>Paraneoptera</taxon>
        <taxon>Hemiptera</taxon>
        <taxon>Sternorrhyncha</taxon>
        <taxon>Aphidomorpha</taxon>
        <taxon>Aphidoidea</taxon>
        <taxon>Aphididae</taxon>
        <taxon>Aphidini</taxon>
        <taxon>Aphis</taxon>
        <taxon>Aphis</taxon>
    </lineage>
</organism>
<dbReference type="SUPFAM" id="SSF57424">
    <property type="entry name" value="LDL receptor-like module"/>
    <property type="match status" value="1"/>
</dbReference>
<feature type="transmembrane region" description="Helical" evidence="6">
    <location>
        <begin position="642"/>
        <end position="660"/>
    </location>
</feature>
<dbReference type="PROSITE" id="PS50068">
    <property type="entry name" value="LDLRA_2"/>
    <property type="match status" value="1"/>
</dbReference>
<dbReference type="SMART" id="SM00042">
    <property type="entry name" value="CUB"/>
    <property type="match status" value="2"/>
</dbReference>
<dbReference type="InterPro" id="IPR002172">
    <property type="entry name" value="LDrepeatLR_classA_rpt"/>
</dbReference>
<evidence type="ECO:0000313" key="9">
    <source>
        <dbReference type="Proteomes" id="UP000475862"/>
    </source>
</evidence>
<feature type="compositionally biased region" description="Polar residues" evidence="5">
    <location>
        <begin position="462"/>
        <end position="471"/>
    </location>
</feature>
<evidence type="ECO:0000256" key="6">
    <source>
        <dbReference type="SAM" id="Phobius"/>
    </source>
</evidence>
<feature type="transmembrane region" description="Helical" evidence="6">
    <location>
        <begin position="391"/>
        <end position="414"/>
    </location>
</feature>
<dbReference type="PANTHER" id="PTHR24251:SF28">
    <property type="entry name" value="NEUROPILIN AND TOLLOID-LIKE, ISOFORM B"/>
    <property type="match status" value="1"/>
</dbReference>
<dbReference type="CDD" id="cd00112">
    <property type="entry name" value="LDLa"/>
    <property type="match status" value="1"/>
</dbReference>
<evidence type="ECO:0000256" key="1">
    <source>
        <dbReference type="ARBA" id="ARBA00022737"/>
    </source>
</evidence>
<dbReference type="Pfam" id="PF00431">
    <property type="entry name" value="CUB"/>
    <property type="match status" value="2"/>
</dbReference>
<evidence type="ECO:0000256" key="5">
    <source>
        <dbReference type="SAM" id="MobiDB-lite"/>
    </source>
</evidence>
<feature type="region of interest" description="Disordered" evidence="5">
    <location>
        <begin position="447"/>
        <end position="471"/>
    </location>
</feature>
<feature type="domain" description="CUB" evidence="7">
    <location>
        <begin position="79"/>
        <end position="200"/>
    </location>
</feature>
<evidence type="ECO:0000259" key="7">
    <source>
        <dbReference type="PROSITE" id="PS01180"/>
    </source>
</evidence>
<comment type="caution">
    <text evidence="3">Lacks conserved residue(s) required for the propagation of feature annotation.</text>
</comment>
<keyword evidence="6" id="KW-0812">Transmembrane</keyword>
<evidence type="ECO:0000256" key="2">
    <source>
        <dbReference type="ARBA" id="ARBA00023157"/>
    </source>
</evidence>
<evidence type="ECO:0000256" key="4">
    <source>
        <dbReference type="PROSITE-ProRule" id="PRU00124"/>
    </source>
</evidence>
<keyword evidence="6" id="KW-1133">Transmembrane helix</keyword>
<feature type="disulfide bond" evidence="4">
    <location>
        <begin position="348"/>
        <end position="366"/>
    </location>
</feature>
<proteinExistence type="predicted"/>
<dbReference type="AlphaFoldDB" id="A0A6G0TST2"/>
<comment type="caution">
    <text evidence="8">The sequence shown here is derived from an EMBL/GenBank/DDBJ whole genome shotgun (WGS) entry which is preliminary data.</text>
</comment>
<evidence type="ECO:0000313" key="8">
    <source>
        <dbReference type="EMBL" id="KAE9537215.1"/>
    </source>
</evidence>
<feature type="domain" description="CUB" evidence="7">
    <location>
        <begin position="215"/>
        <end position="332"/>
    </location>
</feature>
<dbReference type="FunFam" id="2.60.120.290:FF:000013">
    <property type="entry name" value="Membrane frizzled-related protein"/>
    <property type="match status" value="1"/>
</dbReference>
<keyword evidence="1" id="KW-0677">Repeat</keyword>
<keyword evidence="2 4" id="KW-1015">Disulfide bond</keyword>
<dbReference type="PANTHER" id="PTHR24251">
    <property type="entry name" value="OVOCHYMASE-RELATED"/>
    <property type="match status" value="1"/>
</dbReference>
<dbReference type="OrthoDB" id="9971251at2759"/>
<sequence>MDKATEDMHSTITIYVSFRIRISCPLYLIFPFQCTALLSVSNNRYCGIFNNFKKNLDTIDANVSLTTTIDYDIPVQDMASETLMAISPCHQFETEFEFYSPGYPQPYPNNTECIRLLEAGPGEIIELDFRDSFTIEPSIGCKHDHLEIRDGPYGYSVPSYYYCGNQFPPKIISSGKYLWLRFRSDENIEYEGFHAVYKFIKKPPPDIEKSELPPCRKFVDGSQGYINSTDVDDLKNKTLANQVPLDCMWIIRVKPGWKIQLNFKEFSLEKPNDCGLNVVEIFSNRTDMASRLKVFCGSIAEMVQSSGDTLHVRFLAEGKGVKSKFSALYTAYRTKTKDEACGSDQYDCEDLTCIASELRCNKVENCRFRWDEDGCPQEDNRLMQLFSSFDIIVILVVFFLILCGMCSAFITNIVRKLVHDHRIIKEHMRHSREDHLDQIGRMNVTDEQSLEDSGPHGHDYPQSDNSSQTTNLIQSKHTNNISSSDCYVPSGDLIPVLMKHDAPRLYPSVEDEEGDGLMSSYPITAETKDIECQTRESLFDTSVVPKTAGHYRVRPSESPFRPPLGFSTFGYRKDSDSSTDAKPSKFRAEAVIEMDKFSSELNQRPYSIESTKSAPDVILIKNSPSVIFYGCTYCCDSALKNFSFLMLAASLLISSLLFAFNSNAPILLTLILSKSADILINSTNIPLNIGSAKLAMKI</sequence>
<dbReference type="InterPro" id="IPR035914">
    <property type="entry name" value="Sperma_CUB_dom_sf"/>
</dbReference>
<dbReference type="Proteomes" id="UP000475862">
    <property type="component" value="Unassembled WGS sequence"/>
</dbReference>
<accession>A0A6G0TST2</accession>
<protein>
    <recommendedName>
        <fullName evidence="7">CUB domain-containing protein</fullName>
    </recommendedName>
</protein>
<gene>
    <name evidence="8" type="ORF">AGLY_006238</name>
</gene>
<reference evidence="8 9" key="1">
    <citation type="submission" date="2019-08" db="EMBL/GenBank/DDBJ databases">
        <title>The genome of the soybean aphid Biotype 1, its phylome, world population structure and adaptation to the North American continent.</title>
        <authorList>
            <person name="Giordano R."/>
            <person name="Donthu R.K."/>
            <person name="Hernandez A.G."/>
            <person name="Wright C.L."/>
            <person name="Zimin A.V."/>
        </authorList>
    </citation>
    <scope>NUCLEOTIDE SEQUENCE [LARGE SCALE GENOMIC DNA]</scope>
    <source>
        <tissue evidence="8">Whole aphids</tissue>
    </source>
</reference>
<feature type="disulfide bond" evidence="4">
    <location>
        <begin position="360"/>
        <end position="375"/>
    </location>
</feature>
<dbReference type="SUPFAM" id="SSF49854">
    <property type="entry name" value="Spermadhesin, CUB domain"/>
    <property type="match status" value="2"/>
</dbReference>
<dbReference type="CDD" id="cd00041">
    <property type="entry name" value="CUB"/>
    <property type="match status" value="2"/>
</dbReference>
<keyword evidence="9" id="KW-1185">Reference proteome</keyword>
<dbReference type="InterPro" id="IPR036055">
    <property type="entry name" value="LDL_receptor-like_sf"/>
</dbReference>
<dbReference type="EMBL" id="VYZN01000018">
    <property type="protein sequence ID" value="KAE9537215.1"/>
    <property type="molecule type" value="Genomic_DNA"/>
</dbReference>
<evidence type="ECO:0000256" key="3">
    <source>
        <dbReference type="PROSITE-ProRule" id="PRU00059"/>
    </source>
</evidence>
<dbReference type="Gene3D" id="2.60.120.290">
    <property type="entry name" value="Spermadhesin, CUB domain"/>
    <property type="match status" value="2"/>
</dbReference>
<dbReference type="SMART" id="SM00192">
    <property type="entry name" value="LDLa"/>
    <property type="match status" value="1"/>
</dbReference>
<feature type="disulfide bond" evidence="4">
    <location>
        <begin position="341"/>
        <end position="353"/>
    </location>
</feature>
<dbReference type="InterPro" id="IPR000859">
    <property type="entry name" value="CUB_dom"/>
</dbReference>